<dbReference type="GO" id="GO:0000224">
    <property type="term" value="F:peptide-N4-(N-acetyl-beta-glucosaminyl)asparagine amidase activity"/>
    <property type="evidence" value="ECO:0007669"/>
    <property type="project" value="TreeGrafter"/>
</dbReference>
<dbReference type="GO" id="GO:0005634">
    <property type="term" value="C:nucleus"/>
    <property type="evidence" value="ECO:0007669"/>
    <property type="project" value="TreeGrafter"/>
</dbReference>
<feature type="domain" description="Glycosyl hydrolase family 92 N-terminal" evidence="2">
    <location>
        <begin position="27"/>
        <end position="276"/>
    </location>
</feature>
<feature type="domain" description="Glycosyl hydrolase family 92" evidence="1">
    <location>
        <begin position="282"/>
        <end position="659"/>
    </location>
</feature>
<dbReference type="GO" id="GO:0005975">
    <property type="term" value="P:carbohydrate metabolic process"/>
    <property type="evidence" value="ECO:0007669"/>
    <property type="project" value="InterPro"/>
</dbReference>
<gene>
    <name evidence="3" type="ORF">LSUE1_G001387</name>
</gene>
<dbReference type="PANTHER" id="PTHR12143:SF27">
    <property type="entry name" value="ALPHA-1,2-MANNOSIDASE FAMILY PROTEIN (AFU_ORTHOLOGUE AFUA_5G10520)"/>
    <property type="match status" value="1"/>
</dbReference>
<dbReference type="Pfam" id="PF17678">
    <property type="entry name" value="Glyco_hydro_92N"/>
    <property type="match status" value="1"/>
</dbReference>
<dbReference type="AlphaFoldDB" id="A0A8T9CA03"/>
<dbReference type="SUPFAM" id="SSF48208">
    <property type="entry name" value="Six-hairpin glycosidases"/>
    <property type="match status" value="1"/>
</dbReference>
<proteinExistence type="predicted"/>
<evidence type="ECO:0000313" key="4">
    <source>
        <dbReference type="Proteomes" id="UP000469558"/>
    </source>
</evidence>
<dbReference type="OrthoDB" id="449263at2759"/>
<accession>A0A8T9CA03</accession>
<name>A0A8T9CA03_9HELO</name>
<dbReference type="InterPro" id="IPR012939">
    <property type="entry name" value="Glyco_hydro_92"/>
</dbReference>
<dbReference type="FunFam" id="1.20.1050.60:FF:000002">
    <property type="entry name" value="Glycosyl hydrolase family 92"/>
    <property type="match status" value="1"/>
</dbReference>
<evidence type="ECO:0000259" key="1">
    <source>
        <dbReference type="Pfam" id="PF07971"/>
    </source>
</evidence>
<dbReference type="GO" id="GO:0030246">
    <property type="term" value="F:carbohydrate binding"/>
    <property type="evidence" value="ECO:0007669"/>
    <property type="project" value="InterPro"/>
</dbReference>
<dbReference type="Gene3D" id="1.20.1610.10">
    <property type="entry name" value="alpha-1,2-mannosidases domains"/>
    <property type="match status" value="1"/>
</dbReference>
<dbReference type="EMBL" id="QGMK01000319">
    <property type="protein sequence ID" value="TVY82431.1"/>
    <property type="molecule type" value="Genomic_DNA"/>
</dbReference>
<dbReference type="Pfam" id="PF07971">
    <property type="entry name" value="Glyco_hydro_92"/>
    <property type="match status" value="1"/>
</dbReference>
<dbReference type="Gene3D" id="2.70.98.10">
    <property type="match status" value="1"/>
</dbReference>
<dbReference type="InterPro" id="IPR041371">
    <property type="entry name" value="GH92_N"/>
</dbReference>
<feature type="non-terminal residue" evidence="3">
    <location>
        <position position="1"/>
    </location>
</feature>
<dbReference type="PANTHER" id="PTHR12143">
    <property type="entry name" value="PEPTIDE N-GLYCANASE PNGASE -RELATED"/>
    <property type="match status" value="1"/>
</dbReference>
<keyword evidence="3" id="KW-0326">Glycosidase</keyword>
<sequence>MLGYEVFGWVVFAHVVASASTRDFTRYVNLFIGTEGPDVGTAYNSGNVFTGASLPFGAVKVGIDTTRWNTSFAANAGYTPDGNVTAITMLHESGTGGAPTYGLVPQMPLTSLQGVNLMDNLTYMQPRTVPDEATVGYYKTSLANGVSAEMSATHHAGIMKYSYPSTGEKYVMVDISHFLPSLGKKEQWYSNGMIETSGDYRVYFCGRFDIIPSNTRLFFGKYTDPFWPNATDSKHTFISGTTISGGTVGYQYANRLGALFEFPSNATTVHSKVGISWISASEACEFVEAEIPHWDLNTNVSQAKDTWNSEVLSKIDVQSDNTTRLEMFYTALYHSHLLPSDRTGENPNWESDEPYYDDFYTLWDTFRCLNSLFTLILPSRQEGIVRALIDIWKHERFMPDGRSHNYNGRVQGGSNADNVLADAYVKGLRGGINWTDGYLAMKTNAEVLPYNNYDPEELTGSTKEGRGALPEWHKYGYITPNFGRSLSKTVDYSLNDFALSQIARGEAPEDVALYLNRSAGWQKMWNADVTSLNFTGFLAPTWANGSVMADYDPLSCGACEWDSISYEGVPWEYSFSIPHDISTLITLMGGPATFERRLDTMFMSQLSGSDVGGNGIGSMIFNPGNEPSFMTPFLYNYVAGRQGKSVMRAKGVVNEFYGEWEEW</sequence>
<dbReference type="GO" id="GO:0005829">
    <property type="term" value="C:cytosol"/>
    <property type="evidence" value="ECO:0007669"/>
    <property type="project" value="TreeGrafter"/>
</dbReference>
<dbReference type="GO" id="GO:0016798">
    <property type="term" value="F:hydrolase activity, acting on glycosyl bonds"/>
    <property type="evidence" value="ECO:0007669"/>
    <property type="project" value="UniProtKB-KW"/>
</dbReference>
<organism evidence="3 4">
    <name type="scientific">Lachnellula suecica</name>
    <dbReference type="NCBI Taxonomy" id="602035"/>
    <lineage>
        <taxon>Eukaryota</taxon>
        <taxon>Fungi</taxon>
        <taxon>Dikarya</taxon>
        <taxon>Ascomycota</taxon>
        <taxon>Pezizomycotina</taxon>
        <taxon>Leotiomycetes</taxon>
        <taxon>Helotiales</taxon>
        <taxon>Lachnaceae</taxon>
        <taxon>Lachnellula</taxon>
    </lineage>
</organism>
<comment type="caution">
    <text evidence="3">The sequence shown here is derived from an EMBL/GenBank/DDBJ whole genome shotgun (WGS) entry which is preliminary data.</text>
</comment>
<dbReference type="InterPro" id="IPR050883">
    <property type="entry name" value="PNGase"/>
</dbReference>
<protein>
    <submittedName>
        <fullName evidence="3">Putative secreted glycosidase</fullName>
    </submittedName>
</protein>
<keyword evidence="3" id="KW-0378">Hydrolase</keyword>
<reference evidence="3 4" key="1">
    <citation type="submission" date="2018-05" db="EMBL/GenBank/DDBJ databases">
        <title>Genome sequencing and assembly of the regulated plant pathogen Lachnellula willkommii and related sister species for the development of diagnostic species identification markers.</title>
        <authorList>
            <person name="Giroux E."/>
            <person name="Bilodeau G."/>
        </authorList>
    </citation>
    <scope>NUCLEOTIDE SEQUENCE [LARGE SCALE GENOMIC DNA]</scope>
    <source>
        <strain evidence="3 4">CBS 268.59</strain>
    </source>
</reference>
<keyword evidence="4" id="KW-1185">Reference proteome</keyword>
<evidence type="ECO:0000313" key="3">
    <source>
        <dbReference type="EMBL" id="TVY82431.1"/>
    </source>
</evidence>
<dbReference type="Proteomes" id="UP000469558">
    <property type="component" value="Unassembled WGS sequence"/>
</dbReference>
<dbReference type="InterPro" id="IPR008928">
    <property type="entry name" value="6-hairpin_glycosidase_sf"/>
</dbReference>
<dbReference type="InterPro" id="IPR014718">
    <property type="entry name" value="GH-type_carb-bd"/>
</dbReference>
<dbReference type="GO" id="GO:0006516">
    <property type="term" value="P:glycoprotein catabolic process"/>
    <property type="evidence" value="ECO:0007669"/>
    <property type="project" value="TreeGrafter"/>
</dbReference>
<dbReference type="Gene3D" id="1.20.1050.60">
    <property type="entry name" value="alpha-1,2-mannosidase"/>
    <property type="match status" value="1"/>
</dbReference>
<evidence type="ECO:0000259" key="2">
    <source>
        <dbReference type="Pfam" id="PF17678"/>
    </source>
</evidence>